<dbReference type="InterPro" id="IPR011006">
    <property type="entry name" value="CheY-like_superfamily"/>
</dbReference>
<evidence type="ECO:0000256" key="1">
    <source>
        <dbReference type="ARBA" id="ARBA00022553"/>
    </source>
</evidence>
<dbReference type="GO" id="GO:0000976">
    <property type="term" value="F:transcription cis-regulatory region binding"/>
    <property type="evidence" value="ECO:0007669"/>
    <property type="project" value="TreeGrafter"/>
</dbReference>
<feature type="domain" description="OmpR/PhoB-type" evidence="9">
    <location>
        <begin position="168"/>
        <end position="263"/>
    </location>
</feature>
<dbReference type="SMART" id="SM00862">
    <property type="entry name" value="Trans_reg_C"/>
    <property type="match status" value="1"/>
</dbReference>
<dbReference type="InterPro" id="IPR036388">
    <property type="entry name" value="WH-like_DNA-bd_sf"/>
</dbReference>
<evidence type="ECO:0000313" key="10">
    <source>
        <dbReference type="EMBL" id="SJZ74257.1"/>
    </source>
</evidence>
<feature type="DNA-binding region" description="OmpR/PhoB-type" evidence="7">
    <location>
        <begin position="168"/>
        <end position="263"/>
    </location>
</feature>
<dbReference type="GO" id="GO:0005829">
    <property type="term" value="C:cytosol"/>
    <property type="evidence" value="ECO:0007669"/>
    <property type="project" value="TreeGrafter"/>
</dbReference>
<keyword evidence="3 7" id="KW-0238">DNA-binding</keyword>
<keyword evidence="2" id="KW-0805">Transcription regulation</keyword>
<dbReference type="Pfam" id="PF00486">
    <property type="entry name" value="Trans_reg_C"/>
    <property type="match status" value="1"/>
</dbReference>
<evidence type="ECO:0000259" key="9">
    <source>
        <dbReference type="PROSITE" id="PS51755"/>
    </source>
</evidence>
<dbReference type="InterPro" id="IPR001789">
    <property type="entry name" value="Sig_transdc_resp-reg_receiver"/>
</dbReference>
<dbReference type="Gene3D" id="6.10.250.690">
    <property type="match status" value="1"/>
</dbReference>
<dbReference type="PANTHER" id="PTHR48111:SF72">
    <property type="entry name" value="SENSORY TRANSDUCTION PROTEIN REGX3"/>
    <property type="match status" value="1"/>
</dbReference>
<keyword evidence="4" id="KW-0804">Transcription</keyword>
<dbReference type="EMBL" id="FUWS01000003">
    <property type="protein sequence ID" value="SJZ74257.1"/>
    <property type="molecule type" value="Genomic_DNA"/>
</dbReference>
<gene>
    <name evidence="10" type="ORF">SAMN02745673_01276</name>
</gene>
<protein>
    <recommendedName>
        <fullName evidence="5">Sensory transduction protein RegX3</fullName>
    </recommendedName>
</protein>
<dbReference type="Gene3D" id="1.10.10.10">
    <property type="entry name" value="Winged helix-like DNA-binding domain superfamily/Winged helix DNA-binding domain"/>
    <property type="match status" value="1"/>
</dbReference>
<dbReference type="InterPro" id="IPR016032">
    <property type="entry name" value="Sig_transdc_resp-reg_C-effctor"/>
</dbReference>
<sequence>MHTMPVFQRTTDYERVCGRPGAPTPSSARTARCPGVLPCPMMRILVVEDDDRVARGLVTALRHASYDVHRVSTAAAALHAPAVDVVLLDLGLPDADGFEVLRRLRDRPETAIIAVTARAEEHERVRGLRAGADDYVVKPFGIAELLARIDAVLRRTRAARARARHTDTPPLRAGALTIDVGAREAELAGEPLTLTRKEFDLLALLVTRSPAVVSRDVILDQVWGATWETSSRTLDTHIAALRAKLGDAVRIRTARGVGYRLVPDTEPA</sequence>
<name>A0A1T4N5D9_9ACTN</name>
<dbReference type="GO" id="GO:0006355">
    <property type="term" value="P:regulation of DNA-templated transcription"/>
    <property type="evidence" value="ECO:0007669"/>
    <property type="project" value="InterPro"/>
</dbReference>
<evidence type="ECO:0000256" key="3">
    <source>
        <dbReference type="ARBA" id="ARBA00023125"/>
    </source>
</evidence>
<dbReference type="AlphaFoldDB" id="A0A1T4N5D9"/>
<evidence type="ECO:0000256" key="2">
    <source>
        <dbReference type="ARBA" id="ARBA00023015"/>
    </source>
</evidence>
<dbReference type="GO" id="GO:0000156">
    <property type="term" value="F:phosphorelay response regulator activity"/>
    <property type="evidence" value="ECO:0007669"/>
    <property type="project" value="TreeGrafter"/>
</dbReference>
<dbReference type="SUPFAM" id="SSF46894">
    <property type="entry name" value="C-terminal effector domain of the bipartite response regulators"/>
    <property type="match status" value="1"/>
</dbReference>
<reference evidence="10 11" key="1">
    <citation type="submission" date="2017-02" db="EMBL/GenBank/DDBJ databases">
        <authorList>
            <person name="Peterson S.W."/>
        </authorList>
    </citation>
    <scope>NUCLEOTIDE SEQUENCE [LARGE SCALE GENOMIC DNA]</scope>
    <source>
        <strain evidence="10 11">DSM 45154</strain>
    </source>
</reference>
<evidence type="ECO:0000256" key="6">
    <source>
        <dbReference type="PROSITE-ProRule" id="PRU00169"/>
    </source>
</evidence>
<dbReference type="STRING" id="1122192.SAMN02745673_01276"/>
<dbReference type="CDD" id="cd00383">
    <property type="entry name" value="trans_reg_C"/>
    <property type="match status" value="1"/>
</dbReference>
<organism evidence="10 11">
    <name type="scientific">Marinactinospora thermotolerans DSM 45154</name>
    <dbReference type="NCBI Taxonomy" id="1122192"/>
    <lineage>
        <taxon>Bacteria</taxon>
        <taxon>Bacillati</taxon>
        <taxon>Actinomycetota</taxon>
        <taxon>Actinomycetes</taxon>
        <taxon>Streptosporangiales</taxon>
        <taxon>Nocardiopsidaceae</taxon>
        <taxon>Marinactinospora</taxon>
    </lineage>
</organism>
<dbReference type="PROSITE" id="PS51755">
    <property type="entry name" value="OMPR_PHOB"/>
    <property type="match status" value="1"/>
</dbReference>
<feature type="modified residue" description="4-aspartylphosphate" evidence="6">
    <location>
        <position position="89"/>
    </location>
</feature>
<keyword evidence="11" id="KW-1185">Reference proteome</keyword>
<dbReference type="Gene3D" id="3.40.50.2300">
    <property type="match status" value="1"/>
</dbReference>
<feature type="domain" description="Response regulatory" evidence="8">
    <location>
        <begin position="43"/>
        <end position="153"/>
    </location>
</feature>
<dbReference type="SUPFAM" id="SSF52172">
    <property type="entry name" value="CheY-like"/>
    <property type="match status" value="1"/>
</dbReference>
<dbReference type="Proteomes" id="UP000190637">
    <property type="component" value="Unassembled WGS sequence"/>
</dbReference>
<evidence type="ECO:0000256" key="4">
    <source>
        <dbReference type="ARBA" id="ARBA00023163"/>
    </source>
</evidence>
<dbReference type="SMART" id="SM00448">
    <property type="entry name" value="REC"/>
    <property type="match status" value="1"/>
</dbReference>
<dbReference type="PROSITE" id="PS50110">
    <property type="entry name" value="RESPONSE_REGULATORY"/>
    <property type="match status" value="1"/>
</dbReference>
<proteinExistence type="predicted"/>
<dbReference type="InterPro" id="IPR001867">
    <property type="entry name" value="OmpR/PhoB-type_DNA-bd"/>
</dbReference>
<dbReference type="Pfam" id="PF00072">
    <property type="entry name" value="Response_reg"/>
    <property type="match status" value="1"/>
</dbReference>
<evidence type="ECO:0000256" key="7">
    <source>
        <dbReference type="PROSITE-ProRule" id="PRU01091"/>
    </source>
</evidence>
<accession>A0A1T4N5D9</accession>
<keyword evidence="1 6" id="KW-0597">Phosphoprotein</keyword>
<evidence type="ECO:0000313" key="11">
    <source>
        <dbReference type="Proteomes" id="UP000190637"/>
    </source>
</evidence>
<dbReference type="PANTHER" id="PTHR48111">
    <property type="entry name" value="REGULATOR OF RPOS"/>
    <property type="match status" value="1"/>
</dbReference>
<evidence type="ECO:0000259" key="8">
    <source>
        <dbReference type="PROSITE" id="PS50110"/>
    </source>
</evidence>
<evidence type="ECO:0000256" key="5">
    <source>
        <dbReference type="ARBA" id="ARBA00041201"/>
    </source>
</evidence>
<dbReference type="InterPro" id="IPR039420">
    <property type="entry name" value="WalR-like"/>
</dbReference>
<dbReference type="GO" id="GO:0032993">
    <property type="term" value="C:protein-DNA complex"/>
    <property type="evidence" value="ECO:0007669"/>
    <property type="project" value="TreeGrafter"/>
</dbReference>